<dbReference type="InterPro" id="IPR036860">
    <property type="entry name" value="SH2_dom_sf"/>
</dbReference>
<feature type="non-terminal residue" evidence="5">
    <location>
        <position position="1"/>
    </location>
</feature>
<dbReference type="InterPro" id="IPR013625">
    <property type="entry name" value="PTB"/>
</dbReference>
<dbReference type="Pfam" id="PF00017">
    <property type="entry name" value="SH2"/>
    <property type="match status" value="1"/>
</dbReference>
<dbReference type="AlphaFoldDB" id="A0A5N5TJP7"/>
<evidence type="ECO:0000256" key="2">
    <source>
        <dbReference type="PROSITE-ProRule" id="PRU00191"/>
    </source>
</evidence>
<proteinExistence type="predicted"/>
<dbReference type="CDD" id="cd01213">
    <property type="entry name" value="PTB_tensin"/>
    <property type="match status" value="1"/>
</dbReference>
<keyword evidence="6" id="KW-1185">Reference proteome</keyword>
<feature type="compositionally biased region" description="Basic and acidic residues" evidence="3">
    <location>
        <begin position="208"/>
        <end position="221"/>
    </location>
</feature>
<dbReference type="PROSITE" id="PS50001">
    <property type="entry name" value="SH2"/>
    <property type="match status" value="1"/>
</dbReference>
<dbReference type="EMBL" id="SEYY01000845">
    <property type="protein sequence ID" value="KAB7506378.1"/>
    <property type="molecule type" value="Genomic_DNA"/>
</dbReference>
<dbReference type="Pfam" id="PF08416">
    <property type="entry name" value="PTB"/>
    <property type="match status" value="1"/>
</dbReference>
<name>A0A5N5TJP7_9CRUS</name>
<feature type="region of interest" description="Disordered" evidence="3">
    <location>
        <begin position="208"/>
        <end position="228"/>
    </location>
</feature>
<gene>
    <name evidence="5" type="primary">TNS1_0</name>
    <name evidence="5" type="ORF">Anas_04833</name>
</gene>
<evidence type="ECO:0000313" key="6">
    <source>
        <dbReference type="Proteomes" id="UP000326759"/>
    </source>
</evidence>
<reference evidence="5 6" key="1">
    <citation type="journal article" date="2019" name="PLoS Biol.">
        <title>Sex chromosomes control vertical transmission of feminizing Wolbachia symbionts in an isopod.</title>
        <authorList>
            <person name="Becking T."/>
            <person name="Chebbi M.A."/>
            <person name="Giraud I."/>
            <person name="Moumen B."/>
            <person name="Laverre T."/>
            <person name="Caubet Y."/>
            <person name="Peccoud J."/>
            <person name="Gilbert C."/>
            <person name="Cordaux R."/>
        </authorList>
    </citation>
    <scope>NUCLEOTIDE SEQUENCE [LARGE SCALE GENOMIC DNA]</scope>
    <source>
        <strain evidence="5">ANa2</strain>
        <tissue evidence="5">Whole body excluding digestive tract and cuticle</tissue>
    </source>
</reference>
<dbReference type="InterPro" id="IPR000980">
    <property type="entry name" value="SH2"/>
</dbReference>
<sequence length="228" mass="24822">RKITDYFNLPAINMLRDKTPGTFVVRDSNSFPGAFGLALKVSTPPPNVTSKSSDPTSELVRHFLIEPTSRGVRLKGCANEPVFGSLSALVYQHSITALALPCRLVLPEKDPAGSQDTTDGSGSTKTDTTQLLQQGAACNVLYIYTADTESLTGPQAVKRAIQVMHASKPIPVVVHFKVSSQGITLTDNSRQLFFRRHYPVNSISHCGLDPDDRRWTQKNDEGDPIGSL</sequence>
<evidence type="ECO:0000259" key="4">
    <source>
        <dbReference type="PROSITE" id="PS50001"/>
    </source>
</evidence>
<keyword evidence="1 2" id="KW-0727">SH2 domain</keyword>
<protein>
    <submittedName>
        <fullName evidence="5">Tensin-1</fullName>
    </submittedName>
</protein>
<dbReference type="OrthoDB" id="6273691at2759"/>
<evidence type="ECO:0000313" key="5">
    <source>
        <dbReference type="EMBL" id="KAB7506378.1"/>
    </source>
</evidence>
<dbReference type="SUPFAM" id="SSF55550">
    <property type="entry name" value="SH2 domain"/>
    <property type="match status" value="1"/>
</dbReference>
<evidence type="ECO:0000256" key="1">
    <source>
        <dbReference type="ARBA" id="ARBA00022999"/>
    </source>
</evidence>
<dbReference type="Proteomes" id="UP000326759">
    <property type="component" value="Unassembled WGS sequence"/>
</dbReference>
<dbReference type="InterPro" id="IPR011993">
    <property type="entry name" value="PH-like_dom_sf"/>
</dbReference>
<dbReference type="SMART" id="SM00252">
    <property type="entry name" value="SH2"/>
    <property type="match status" value="1"/>
</dbReference>
<dbReference type="Gene3D" id="3.30.505.10">
    <property type="entry name" value="SH2 domain"/>
    <property type="match status" value="1"/>
</dbReference>
<feature type="domain" description="SH2" evidence="4">
    <location>
        <begin position="1"/>
        <end position="108"/>
    </location>
</feature>
<evidence type="ECO:0000256" key="3">
    <source>
        <dbReference type="SAM" id="MobiDB-lite"/>
    </source>
</evidence>
<dbReference type="PANTHER" id="PTHR45734:SF10">
    <property type="entry name" value="BLISTERY, ISOFORM A"/>
    <property type="match status" value="1"/>
</dbReference>
<dbReference type="InterPro" id="IPR051484">
    <property type="entry name" value="Tensin_PTEN_phosphatase"/>
</dbReference>
<accession>A0A5N5TJP7</accession>
<comment type="caution">
    <text evidence="5">The sequence shown here is derived from an EMBL/GenBank/DDBJ whole genome shotgun (WGS) entry which is preliminary data.</text>
</comment>
<dbReference type="GO" id="GO:0005925">
    <property type="term" value="C:focal adhesion"/>
    <property type="evidence" value="ECO:0007669"/>
    <property type="project" value="TreeGrafter"/>
</dbReference>
<dbReference type="PANTHER" id="PTHR45734">
    <property type="entry name" value="TENSIN"/>
    <property type="match status" value="1"/>
</dbReference>
<dbReference type="InterPro" id="IPR033929">
    <property type="entry name" value="Tensin_PTB"/>
</dbReference>
<dbReference type="SUPFAM" id="SSF50729">
    <property type="entry name" value="PH domain-like"/>
    <property type="match status" value="1"/>
</dbReference>
<organism evidence="5 6">
    <name type="scientific">Armadillidium nasatum</name>
    <dbReference type="NCBI Taxonomy" id="96803"/>
    <lineage>
        <taxon>Eukaryota</taxon>
        <taxon>Metazoa</taxon>
        <taxon>Ecdysozoa</taxon>
        <taxon>Arthropoda</taxon>
        <taxon>Crustacea</taxon>
        <taxon>Multicrustacea</taxon>
        <taxon>Malacostraca</taxon>
        <taxon>Eumalacostraca</taxon>
        <taxon>Peracarida</taxon>
        <taxon>Isopoda</taxon>
        <taxon>Oniscidea</taxon>
        <taxon>Crinocheta</taxon>
        <taxon>Armadillidiidae</taxon>
        <taxon>Armadillidium</taxon>
    </lineage>
</organism>
<dbReference type="Gene3D" id="2.30.29.30">
    <property type="entry name" value="Pleckstrin-homology domain (PH domain)/Phosphotyrosine-binding domain (PTB)"/>
    <property type="match status" value="1"/>
</dbReference>